<evidence type="ECO:0000259" key="5">
    <source>
        <dbReference type="Pfam" id="PF04118"/>
    </source>
</evidence>
<evidence type="ECO:0000256" key="4">
    <source>
        <dbReference type="SAM" id="MobiDB-lite"/>
    </source>
</evidence>
<dbReference type="EMBL" id="CAJNOG010000060">
    <property type="protein sequence ID" value="CAF0866566.1"/>
    <property type="molecule type" value="Genomic_DNA"/>
</dbReference>
<feature type="region of interest" description="Disordered" evidence="4">
    <location>
        <begin position="2106"/>
        <end position="2135"/>
    </location>
</feature>
<dbReference type="InterPro" id="IPR007249">
    <property type="entry name" value="DOP1_N"/>
</dbReference>
<feature type="compositionally biased region" description="Polar residues" evidence="4">
    <location>
        <begin position="2107"/>
        <end position="2131"/>
    </location>
</feature>
<feature type="domain" description="DOP1 N-terminal" evidence="5">
    <location>
        <begin position="13"/>
        <end position="297"/>
    </location>
</feature>
<feature type="domain" description="DOP1-like C-terminal" evidence="6">
    <location>
        <begin position="2173"/>
        <end position="2525"/>
    </location>
</feature>
<feature type="domain" description="DOP1-like TPR" evidence="7">
    <location>
        <begin position="1422"/>
        <end position="1804"/>
    </location>
</feature>
<evidence type="ECO:0000256" key="1">
    <source>
        <dbReference type="ARBA" id="ARBA00022448"/>
    </source>
</evidence>
<dbReference type="InterPro" id="IPR040314">
    <property type="entry name" value="DOP1"/>
</dbReference>
<dbReference type="GO" id="GO:0006895">
    <property type="term" value="P:Golgi to endosome transport"/>
    <property type="evidence" value="ECO:0007669"/>
    <property type="project" value="InterPro"/>
</dbReference>
<dbReference type="GO" id="GO:0005768">
    <property type="term" value="C:endosome"/>
    <property type="evidence" value="ECO:0007669"/>
    <property type="project" value="TreeGrafter"/>
</dbReference>
<feature type="compositionally biased region" description="Acidic residues" evidence="4">
    <location>
        <begin position="1092"/>
        <end position="1128"/>
    </location>
</feature>
<feature type="region of interest" description="Disordered" evidence="4">
    <location>
        <begin position="1090"/>
        <end position="1134"/>
    </location>
</feature>
<evidence type="ECO:0000256" key="2">
    <source>
        <dbReference type="ARBA" id="ARBA00022927"/>
    </source>
</evidence>
<keyword evidence="2" id="KW-0653">Protein transport</keyword>
<organism evidence="8 9">
    <name type="scientific">Adineta steineri</name>
    <dbReference type="NCBI Taxonomy" id="433720"/>
    <lineage>
        <taxon>Eukaryota</taxon>
        <taxon>Metazoa</taxon>
        <taxon>Spiralia</taxon>
        <taxon>Gnathifera</taxon>
        <taxon>Rotifera</taxon>
        <taxon>Eurotatoria</taxon>
        <taxon>Bdelloidea</taxon>
        <taxon>Adinetida</taxon>
        <taxon>Adinetidae</taxon>
        <taxon>Adineta</taxon>
    </lineage>
</organism>
<feature type="compositionally biased region" description="Low complexity" evidence="4">
    <location>
        <begin position="1163"/>
        <end position="1182"/>
    </location>
</feature>
<dbReference type="InterPro" id="IPR056459">
    <property type="entry name" value="TPR_DOP1"/>
</dbReference>
<evidence type="ECO:0008006" key="10">
    <source>
        <dbReference type="Google" id="ProtNLM"/>
    </source>
</evidence>
<evidence type="ECO:0000259" key="6">
    <source>
        <dbReference type="Pfam" id="PF24598"/>
    </source>
</evidence>
<protein>
    <recommendedName>
        <fullName evidence="10">Dopey-like protein</fullName>
    </recommendedName>
</protein>
<evidence type="ECO:0000313" key="8">
    <source>
        <dbReference type="EMBL" id="CAF0866566.1"/>
    </source>
</evidence>
<dbReference type="Pfam" id="PF24601">
    <property type="entry name" value="TPR_DOP1"/>
    <property type="match status" value="1"/>
</dbReference>
<dbReference type="PANTHER" id="PTHR14042:SF24">
    <property type="entry name" value="PROTEIN DOPEY-1 HOMOLOG"/>
    <property type="match status" value="1"/>
</dbReference>
<evidence type="ECO:0000259" key="7">
    <source>
        <dbReference type="Pfam" id="PF24601"/>
    </source>
</evidence>
<dbReference type="Pfam" id="PF24598">
    <property type="entry name" value="DOP1_C"/>
    <property type="match status" value="1"/>
</dbReference>
<name>A0A813XKI7_9BILA</name>
<comment type="similarity">
    <text evidence="3">Belongs to the DOP1 family.</text>
</comment>
<comment type="caution">
    <text evidence="8">The sequence shown here is derived from an EMBL/GenBank/DDBJ whole genome shotgun (WGS) entry which is preliminary data.</text>
</comment>
<feature type="compositionally biased region" description="Polar residues" evidence="4">
    <location>
        <begin position="1202"/>
        <end position="1221"/>
    </location>
</feature>
<feature type="region of interest" description="Disordered" evidence="4">
    <location>
        <begin position="2546"/>
        <end position="2581"/>
    </location>
</feature>
<feature type="compositionally biased region" description="Polar residues" evidence="4">
    <location>
        <begin position="1149"/>
        <end position="1162"/>
    </location>
</feature>
<dbReference type="GO" id="GO:0005802">
    <property type="term" value="C:trans-Golgi network"/>
    <property type="evidence" value="ECO:0007669"/>
    <property type="project" value="TreeGrafter"/>
</dbReference>
<feature type="compositionally biased region" description="Polar residues" evidence="4">
    <location>
        <begin position="584"/>
        <end position="594"/>
    </location>
</feature>
<accession>A0A813XKI7</accession>
<sequence>MPSDEVALLNDGRYKSFIATLEKVLKQFEYSSEWADLITNLVKVKKAIESYPKFQSIPKRITLSKRLAQCLHPALPSGVHLKTLEVYETIFRMIGKRNLQRDIILYSCGLFPLLPAAALPVKPVLLTLYETYFLPLGEALNPILTGFFLGLFPALEEGADYYDRIHALLDNLSNRIDKFYFYTCIWSAIHLVAAARHSALTFTLNHFDKRKSMEDQLYLMGSSVETMVSAVCTCLQDREQPLVQRSILDFLLVCLPMHNKQLTKIDMMKIITVSLHILLKRDMSLNRRIYAWFLGTEQIPTDNTSQQQQQQTNEIHSSTTSLAVTNDPFDSSSYFIQYTQENLIQSLLHALETTSLNTISIIKSLPTTPNENNNSLTSISESMPSTWTLTKLIRVLIIIVDKPDVGPNILESILMSYLSIVYQQVYLPTQQLTTLNLQQENTRSETLKTLNMLLDTFEPYFIWEFLTKNFDIIITDQHDQLYITGGITIEQLCGIINMLLDIASLESSTDIRSEHLPEMLYRLIKTMNNNISKFTADQITLCIEILLKILKKVVPTNTAHRLSIFRRSTSDDLASISEQKQTITENRFNDNLTSTETEHDNDDDDDADETIFFNENEYSTDIYNKLTRTNSTGQLQNPDITNEQESTHEIERLLRHMVRKVEKQIYKLNNENKKLDTTITPATTTTILTKTMLQSMNHLEKSITLYKIFFHRFIITFLIDTNQISMNEKFQNIYSITQKKTNENIRALFNHYHQQNELQLRLNENVDHYKRAFDDCCKLLIEFCCFPRQSSITDQSKLSKGKTEFDDWSIDLCVLSVCESGHFYIQTTAVSVLIELLGYTLYLCNTKSSNTSNEILIGTSLNLPDNISIIPSFNQEQVSLLINETLFFQHITAYLWEHLSDKYERQYNLKSARILSMLHSMLPNCDCEDLICNQLSSTHTHQYENEFIIIDAYKRFFKLWNSTRDISIVTYGHVNKTFERCLLTVIGILNESNNHCLKSIVQQWTCDCFIHRDMYRIFDIILIILLSPDTARISIQKLHPIVHKEYFSNRQINSNDQIAMNTNYQAQESIISTDTDDMSVGDINEITFSVLIDDDGGGGGEDEVDNDDDDDDDGDYDDDDGGEQEESDEEKRICAISCTDTGEVVYHLKQSSPQPMKSNTIKPPTTLSLSQPSLSNSRSVSPITTTSSLSKSVKRRAPTMPTVFSRNNSGIESNSTKSSNNNIQRMYTSLHEETSNETDSLTDTQLINTTINSTINNNTRRPHSVGPIPHAITLDGISDPSISPLKSLNESEAIPMNNNSTKKSDLIDRSRKIDIHLAYFLLYSQPYDYNRVTFALNIIESLIDLIPQQLIHTLLITTNQQSSPINMHNTRLHELSLRHRRAIEGKNFYSYVDNLLNNQHQSYLYTLINILLIYTRSYYSPQQLIHTLLITTNQQSSPINMHNTRLHELSLRHRRAIEGKNFYSYVDNLLNNQHQSYLYTLINILLIYTRSYYSKSFEHRLNVHDMQGNRKVHIRSLTLLKRICHDISYICMENIHTNLQLINYIYDLFQKLSFQKTILHLFNTIIEKINHKTRLIKSKTLTKTIYDYNIEPIYNELTRQYLRELVELLEEIILLENILQYYQHRADLNSNQTPIQTFASNILASITSNNINLKTTEYSNLSLFQFRHNSDIDFINLITKNTQMNSTTNPLRYIDNQPIVNQSLFLSSILQYLKQIDFIENHRHIISLVVRILPHCGSSLKSISSLVIEQICRNLCFVVQTHNQQQQQQQGNKIRFKQLPYFDVMEYIVHLIERLSYICNYCILGNALGYEQFSTQTLSPQHWMKTITINERDLSDARQSILNQLPSILSSILFIWKTISEQFLFDNTIDQSILTTLPIHSSTNHLWPVYNVRQIRQTILNFLSTLTKSNGVSFISAVAQCWGERKRQLRTQQKVPPTQSTVDTLSRTTILTMPRDNLGETQALIDIVMNINGYTINDMIPNMNELIRNQLTARDKKKQNYDVWCLQFLLAYLQHEKCASIDCWPTLAFMFKECLAQSISPPATFLMIRILSFYIKQSSSLVERRDLKDLQDITMRVLDNCNTIVASSLEQTTWLRKSLQVRVAQPDIQSTKSGSTSNQTTPIGTNSSNGPETIPGDDPADFDGVTQAINTSDLTINGNYSFLALSVLAEHAATLLDIVYNRTDEKDRVVIPFLQNLVTNVMPYVRTHVSSNAPSYRSASALLMNISQYSYTRKAWKKEAFEQLFDVAFFQLDIIALRSWKIIVDNMITNERPTSFRDVMTKINTVQTGLFVSKEHEYEQRAMLVKRFAFVIYASEKDQYNRQLPEILERIADLLKLPQAPILHTQMFLFLRVLLLRISTKNLLSLWPILMAELIQVLLQLEQDLSSDLEGETKSHVQRMVTNDLATTNVTSSNPALKMYLYACKLLDVLLAMPYSELHHFQLFRSAFVTDEDTNDRKPPMDTFIAFSIRLCKLLERKLQSIPASIRDRLPVIKTSTRPLLRLRTITNIIELYPFFNCLTRMHTYDHHHYQHSLPTHTNTFNKQISLSKTKDSSKKKSKSLIHTSSYRKSESSTMNSIKEETMSEIETSVLEDFVESWI</sequence>
<evidence type="ECO:0000313" key="9">
    <source>
        <dbReference type="Proteomes" id="UP000663845"/>
    </source>
</evidence>
<dbReference type="InterPro" id="IPR056457">
    <property type="entry name" value="DOP1_C"/>
</dbReference>
<feature type="region of interest" description="Disordered" evidence="4">
    <location>
        <begin position="584"/>
        <end position="607"/>
    </location>
</feature>
<evidence type="ECO:0000256" key="3">
    <source>
        <dbReference type="ARBA" id="ARBA00046326"/>
    </source>
</evidence>
<dbReference type="Pfam" id="PF04118">
    <property type="entry name" value="Dopey_N"/>
    <property type="match status" value="1"/>
</dbReference>
<keyword evidence="1" id="KW-0813">Transport</keyword>
<dbReference type="Proteomes" id="UP000663845">
    <property type="component" value="Unassembled WGS sequence"/>
</dbReference>
<reference evidence="8" key="1">
    <citation type="submission" date="2021-02" db="EMBL/GenBank/DDBJ databases">
        <authorList>
            <person name="Nowell W R."/>
        </authorList>
    </citation>
    <scope>NUCLEOTIDE SEQUENCE</scope>
</reference>
<gene>
    <name evidence="8" type="ORF">JYZ213_LOCUS8721</name>
</gene>
<proteinExistence type="inferred from homology"/>
<dbReference type="GO" id="GO:0015031">
    <property type="term" value="P:protein transport"/>
    <property type="evidence" value="ECO:0007669"/>
    <property type="project" value="UniProtKB-KW"/>
</dbReference>
<dbReference type="GO" id="GO:0005829">
    <property type="term" value="C:cytosol"/>
    <property type="evidence" value="ECO:0007669"/>
    <property type="project" value="GOC"/>
</dbReference>
<dbReference type="PANTHER" id="PTHR14042">
    <property type="entry name" value="DOPEY-RELATED"/>
    <property type="match status" value="1"/>
</dbReference>
<feature type="region of interest" description="Disordered" evidence="4">
    <location>
        <begin position="1149"/>
        <end position="1221"/>
    </location>
</feature>